<dbReference type="GO" id="GO:0005524">
    <property type="term" value="F:ATP binding"/>
    <property type="evidence" value="ECO:0007669"/>
    <property type="project" value="UniProtKB-KW"/>
</dbReference>
<accession>A0ABU5I429</accession>
<evidence type="ECO:0000256" key="8">
    <source>
        <dbReference type="ARBA" id="ARBA00022967"/>
    </source>
</evidence>
<keyword evidence="2" id="KW-0813">Transport</keyword>
<evidence type="ECO:0000256" key="4">
    <source>
        <dbReference type="ARBA" id="ARBA00022505"/>
    </source>
</evidence>
<evidence type="ECO:0000256" key="2">
    <source>
        <dbReference type="ARBA" id="ARBA00022448"/>
    </source>
</evidence>
<evidence type="ECO:0000256" key="6">
    <source>
        <dbReference type="ARBA" id="ARBA00022741"/>
    </source>
</evidence>
<dbReference type="Gene3D" id="2.40.50.100">
    <property type="match status" value="1"/>
</dbReference>
<evidence type="ECO:0000313" key="13">
    <source>
        <dbReference type="EMBL" id="MDY8109840.1"/>
    </source>
</evidence>
<dbReference type="InterPro" id="IPR003439">
    <property type="entry name" value="ABC_transporter-like_ATP-bd"/>
</dbReference>
<evidence type="ECO:0000256" key="10">
    <source>
        <dbReference type="PROSITE-ProRule" id="PRU01213"/>
    </source>
</evidence>
<organism evidence="13 14">
    <name type="scientific">Fulvimarina uroteuthidis</name>
    <dbReference type="NCBI Taxonomy" id="3098149"/>
    <lineage>
        <taxon>Bacteria</taxon>
        <taxon>Pseudomonadati</taxon>
        <taxon>Pseudomonadota</taxon>
        <taxon>Alphaproteobacteria</taxon>
        <taxon>Hyphomicrobiales</taxon>
        <taxon>Aurantimonadaceae</taxon>
        <taxon>Fulvimarina</taxon>
    </lineage>
</organism>
<dbReference type="InterPro" id="IPR003593">
    <property type="entry name" value="AAA+_ATPase"/>
</dbReference>
<dbReference type="PROSITE" id="PS51866">
    <property type="entry name" value="MOP"/>
    <property type="match status" value="1"/>
</dbReference>
<keyword evidence="4 10" id="KW-0500">Molybdenum</keyword>
<keyword evidence="9" id="KW-0472">Membrane</keyword>
<protein>
    <submittedName>
        <fullName evidence="13">Molybdenum ABC transporter ATP-binding protein</fullName>
    </submittedName>
</protein>
<comment type="similarity">
    <text evidence="1">Belongs to the ABC transporter superfamily.</text>
</comment>
<name>A0ABU5I429_9HYPH</name>
<dbReference type="Pfam" id="PF00005">
    <property type="entry name" value="ABC_tran"/>
    <property type="match status" value="1"/>
</dbReference>
<dbReference type="SUPFAM" id="SSF52540">
    <property type="entry name" value="P-loop containing nucleoside triphosphate hydrolases"/>
    <property type="match status" value="1"/>
</dbReference>
<evidence type="ECO:0000256" key="5">
    <source>
        <dbReference type="ARBA" id="ARBA00022519"/>
    </source>
</evidence>
<evidence type="ECO:0000256" key="3">
    <source>
        <dbReference type="ARBA" id="ARBA00022475"/>
    </source>
</evidence>
<dbReference type="PROSITE" id="PS00211">
    <property type="entry name" value="ABC_TRANSPORTER_1"/>
    <property type="match status" value="1"/>
</dbReference>
<reference evidence="13 14" key="1">
    <citation type="submission" date="2023-12" db="EMBL/GenBank/DDBJ databases">
        <title>Description of Novel Strain Fulvimarina sp. 2208YS6-2-32 isolated from Uroteuthis (Photololigo) edulis.</title>
        <authorList>
            <person name="Park J.-S."/>
        </authorList>
    </citation>
    <scope>NUCLEOTIDE SEQUENCE [LARGE SCALE GENOMIC DNA]</scope>
    <source>
        <strain evidence="13 14">2208YS6-2-32</strain>
    </source>
</reference>
<dbReference type="InterPro" id="IPR017871">
    <property type="entry name" value="ABC_transporter-like_CS"/>
</dbReference>
<evidence type="ECO:0000259" key="11">
    <source>
        <dbReference type="PROSITE" id="PS50893"/>
    </source>
</evidence>
<dbReference type="InterPro" id="IPR011868">
    <property type="entry name" value="ModC_ABC_ATP-bd"/>
</dbReference>
<evidence type="ECO:0000313" key="14">
    <source>
        <dbReference type="Proteomes" id="UP001294412"/>
    </source>
</evidence>
<feature type="domain" description="Mop" evidence="12">
    <location>
        <begin position="294"/>
        <end position="363"/>
    </location>
</feature>
<dbReference type="PANTHER" id="PTHR43514:SF10">
    <property type="entry name" value="MOLYBDENUM IMPORT ATP-BINDING PROTEIN MODC 2"/>
    <property type="match status" value="1"/>
</dbReference>
<keyword evidence="6" id="KW-0547">Nucleotide-binding</keyword>
<dbReference type="InterPro" id="IPR004606">
    <property type="entry name" value="Mop_domain"/>
</dbReference>
<gene>
    <name evidence="13" type="primary">modC</name>
    <name evidence="13" type="ORF">U0C82_11890</name>
</gene>
<dbReference type="Pfam" id="PF03459">
    <property type="entry name" value="TOBE"/>
    <property type="match status" value="1"/>
</dbReference>
<evidence type="ECO:0000256" key="7">
    <source>
        <dbReference type="ARBA" id="ARBA00022840"/>
    </source>
</evidence>
<dbReference type="PANTHER" id="PTHR43514">
    <property type="entry name" value="ABC TRANSPORTER I FAMILY MEMBER 10"/>
    <property type="match status" value="1"/>
</dbReference>
<keyword evidence="14" id="KW-1185">Reference proteome</keyword>
<dbReference type="SUPFAM" id="SSF50331">
    <property type="entry name" value="MOP-like"/>
    <property type="match status" value="1"/>
</dbReference>
<keyword evidence="7 13" id="KW-0067">ATP-binding</keyword>
<dbReference type="InterPro" id="IPR050334">
    <property type="entry name" value="Molybdenum_import_ModC"/>
</dbReference>
<keyword evidence="3" id="KW-1003">Cell membrane</keyword>
<comment type="caution">
    <text evidence="13">The sequence shown here is derived from an EMBL/GenBank/DDBJ whole genome shotgun (WGS) entry which is preliminary data.</text>
</comment>
<dbReference type="InterPro" id="IPR005116">
    <property type="entry name" value="Transp-assoc_OB_typ1"/>
</dbReference>
<evidence type="ECO:0000256" key="1">
    <source>
        <dbReference type="ARBA" id="ARBA00005417"/>
    </source>
</evidence>
<evidence type="ECO:0000259" key="12">
    <source>
        <dbReference type="PROSITE" id="PS51866"/>
    </source>
</evidence>
<keyword evidence="8" id="KW-1278">Translocase</keyword>
<proteinExistence type="inferred from homology"/>
<dbReference type="Proteomes" id="UP001294412">
    <property type="component" value="Unassembled WGS sequence"/>
</dbReference>
<sequence>MQTSAQSIMVNLEGRLGSFMLDVAFQAPMRGITALFGPSGCGKTTILRSVAGLRHIPGAIAIGTDVWQNSRSFRPPHERPVGYVFQEPSLFPHLSVRRNLVYGRDRAAGSSGAIRFDDVVDLLGLSHLVDRDPAHLSGGERQRVSIGRALLSQPRLLLMDEPLSALDRMAKDEILPYFEALHANLSIPVLLVTHDIAEVERLADHLVVLKDGRVVHASPLNEALTDPNLPFGRSRDFAAVLAGTVTRVDPDGLAAIDVFGTEILAIGDGLDVNQTVRVRIVASDVSLARDRATQSSILNLVPARIVGIDPMGAAEANVRLSLATDGSAHFVARVSRRSVASLDLRADDRVVAQIKSVSLAATR</sequence>
<dbReference type="EMBL" id="JAXLPB010000003">
    <property type="protein sequence ID" value="MDY8109840.1"/>
    <property type="molecule type" value="Genomic_DNA"/>
</dbReference>
<dbReference type="InterPro" id="IPR008995">
    <property type="entry name" value="Mo/tungstate-bd_C_term_dom"/>
</dbReference>
<dbReference type="InterPro" id="IPR027417">
    <property type="entry name" value="P-loop_NTPase"/>
</dbReference>
<dbReference type="SMART" id="SM00382">
    <property type="entry name" value="AAA"/>
    <property type="match status" value="1"/>
</dbReference>
<keyword evidence="5" id="KW-0997">Cell inner membrane</keyword>
<dbReference type="NCBIfam" id="TIGR02142">
    <property type="entry name" value="modC_ABC"/>
    <property type="match status" value="1"/>
</dbReference>
<evidence type="ECO:0000256" key="9">
    <source>
        <dbReference type="ARBA" id="ARBA00023136"/>
    </source>
</evidence>
<feature type="domain" description="ABC transporter" evidence="11">
    <location>
        <begin position="3"/>
        <end position="236"/>
    </location>
</feature>
<dbReference type="Gene3D" id="3.40.50.300">
    <property type="entry name" value="P-loop containing nucleotide triphosphate hydrolases"/>
    <property type="match status" value="1"/>
</dbReference>
<dbReference type="RefSeq" id="WP_322187329.1">
    <property type="nucleotide sequence ID" value="NZ_JAXLPB010000003.1"/>
</dbReference>
<dbReference type="PROSITE" id="PS50893">
    <property type="entry name" value="ABC_TRANSPORTER_2"/>
    <property type="match status" value="1"/>
</dbReference>